<dbReference type="InterPro" id="IPR052023">
    <property type="entry name" value="Histidine_kinase_KdpD"/>
</dbReference>
<keyword evidence="12 13" id="KW-0472">Membrane</keyword>
<dbReference type="InterPro" id="IPR027417">
    <property type="entry name" value="P-loop_NTPase"/>
</dbReference>
<dbReference type="Gene3D" id="3.40.50.300">
    <property type="entry name" value="P-loop containing nucleotide triphosphate hydrolases"/>
    <property type="match status" value="1"/>
</dbReference>
<dbReference type="Proteomes" id="UP000055035">
    <property type="component" value="Unassembled WGS sequence"/>
</dbReference>
<dbReference type="InterPro" id="IPR003594">
    <property type="entry name" value="HATPase_dom"/>
</dbReference>
<dbReference type="Gene3D" id="3.40.50.12370">
    <property type="match status" value="1"/>
</dbReference>
<dbReference type="SUPFAM" id="SSF55781">
    <property type="entry name" value="GAF domain-like"/>
    <property type="match status" value="1"/>
</dbReference>
<dbReference type="CDD" id="cd01987">
    <property type="entry name" value="USP_KdpD-like"/>
    <property type="match status" value="1"/>
</dbReference>
<dbReference type="InterPro" id="IPR036890">
    <property type="entry name" value="HATPase_C_sf"/>
</dbReference>
<dbReference type="PATRIC" id="fig|456.5.peg.2876"/>
<evidence type="ECO:0000256" key="13">
    <source>
        <dbReference type="SAM" id="Phobius"/>
    </source>
</evidence>
<evidence type="ECO:0000256" key="7">
    <source>
        <dbReference type="ARBA" id="ARBA00022741"/>
    </source>
</evidence>
<evidence type="ECO:0000256" key="10">
    <source>
        <dbReference type="ARBA" id="ARBA00022989"/>
    </source>
</evidence>
<comment type="caution">
    <text evidence="15">The sequence shown here is derived from an EMBL/GenBank/DDBJ whole genome shotgun (WGS) entry which is preliminary data.</text>
</comment>
<reference evidence="15 16" key="1">
    <citation type="submission" date="2015-11" db="EMBL/GenBank/DDBJ databases">
        <title>Genomic analysis of 38 Legionella species identifies large and diverse effector repertoires.</title>
        <authorList>
            <person name="Burstein D."/>
            <person name="Amaro F."/>
            <person name="Zusman T."/>
            <person name="Lifshitz Z."/>
            <person name="Cohen O."/>
            <person name="Gilbert J.A."/>
            <person name="Pupko T."/>
            <person name="Shuman H.A."/>
            <person name="Segal G."/>
        </authorList>
    </citation>
    <scope>NUCLEOTIDE SEQUENCE [LARGE SCALE GENOMIC DNA]</scope>
    <source>
        <strain evidence="15 16">BL-540</strain>
    </source>
</reference>
<evidence type="ECO:0000313" key="16">
    <source>
        <dbReference type="Proteomes" id="UP000055035"/>
    </source>
</evidence>
<dbReference type="SUPFAM" id="SSF52402">
    <property type="entry name" value="Adenine nucleotide alpha hydrolases-like"/>
    <property type="match status" value="1"/>
</dbReference>
<dbReference type="InterPro" id="IPR036097">
    <property type="entry name" value="HisK_dim/P_sf"/>
</dbReference>
<dbReference type="GO" id="GO:0000155">
    <property type="term" value="F:phosphorelay sensor kinase activity"/>
    <property type="evidence" value="ECO:0007669"/>
    <property type="project" value="InterPro"/>
</dbReference>
<dbReference type="InterPro" id="IPR005467">
    <property type="entry name" value="His_kinase_dom"/>
</dbReference>
<dbReference type="Pfam" id="PF13493">
    <property type="entry name" value="DUF4118"/>
    <property type="match status" value="1"/>
</dbReference>
<feature type="domain" description="Histidine kinase" evidence="14">
    <location>
        <begin position="680"/>
        <end position="887"/>
    </location>
</feature>
<evidence type="ECO:0000259" key="14">
    <source>
        <dbReference type="PROSITE" id="PS50109"/>
    </source>
</evidence>
<dbReference type="InterPro" id="IPR038318">
    <property type="entry name" value="KdpD_sf"/>
</dbReference>
<dbReference type="SUPFAM" id="SSF55874">
    <property type="entry name" value="ATPase domain of HSP90 chaperone/DNA topoisomerase II/histidine kinase"/>
    <property type="match status" value="1"/>
</dbReference>
<dbReference type="SMART" id="SM00388">
    <property type="entry name" value="HisKA"/>
    <property type="match status" value="1"/>
</dbReference>
<name>A0A0W0VFE8_9GAMM</name>
<dbReference type="Gene3D" id="3.30.450.40">
    <property type="match status" value="1"/>
</dbReference>
<dbReference type="EC" id="2.7.13.3" evidence="3"/>
<sequence length="898" mass="100061">MDALRNQRPDPDALLAKVKNQEAHASRGKLRIYFGACAGVGKTYAMLTEARKLKIEGFDVVVGLLETHGRKETDLLLSGLPVLPRKTISYHGKPMLEFDIDAALTRKPQLILVDELAHSNLPGSRHPKRWQDVQELLEAGIDVFTTLNVQHLESLNDIVGGITNIRISETIPDTIFEQADEVVLVDITADDLLLRLKAGKVYQGPHGELAQKNFFRKGNLIALRELALRRTAERLEEDVQAYRIEQSINKIWKTDTALLACIGEHPGAEYVVRSTARLASQLNAEWHAIHVETPELVRLPPNKKQHALKALKLAEELGATTAILTGSEIAASIISYAKNQNFSKIVLGRSRPAWLGRKSVSWLIAQYAPDFDVLILGHVPSKESKPSSNLSQLNIKIKKTGHGINRFLMAIAVPLITALIAKIVQPLLSSFNVVLLFLPGIIWVSIRLGRAPALLSYVLMILLLATYFIPLSYSLLIHDWQQLILLGLFFALSFLAGHLTANLRYQIFAAAQREARMYVLYKFAKELSGALQVESILKSTSVYIQSAFNVRVRLLLPDEEGLLKLPVENDVLLADEMKGLDLGIAQWAFDHEEPAGLGTDTLPGNNFFYLPLVAPMRTRGLLVIKPNEMDWLKAPEERQRLNTFAALAAIALERVHFIQIAQEALVQMESERIRNSLLTSLSRDLQSPLDSLRNLAESLVKSDSMLTPFQQELAQSLKREIAHLADLVSNLLDMARIKSGELKLNLEWRSINEIIGKATQNNSSHPTPGIETQIPQELPLLYLDSVLIERVISLVLDNACKYFKPETTLILEVTRDNDYLHIMVYDKKPELSNGESKLILEHFRQGFRVDLDIALCGAIVEAHGGNVRLGHSPVGGTAVILSIPLKPAPQFVMEAMKN</sequence>
<dbReference type="Pfam" id="PF00512">
    <property type="entry name" value="HisKA"/>
    <property type="match status" value="1"/>
</dbReference>
<dbReference type="PANTHER" id="PTHR45569:SF1">
    <property type="entry name" value="SENSOR PROTEIN KDPD"/>
    <property type="match status" value="1"/>
</dbReference>
<keyword evidence="16" id="KW-1185">Reference proteome</keyword>
<dbReference type="GO" id="GO:0005886">
    <property type="term" value="C:plasma membrane"/>
    <property type="evidence" value="ECO:0007669"/>
    <property type="project" value="TreeGrafter"/>
</dbReference>
<dbReference type="InterPro" id="IPR003852">
    <property type="entry name" value="Sig_transdc_His_kinase_KdpD_N"/>
</dbReference>
<comment type="catalytic activity">
    <reaction evidence="1">
        <text>ATP + protein L-histidine = ADP + protein N-phospho-L-histidine.</text>
        <dbReference type="EC" id="2.7.13.3"/>
    </reaction>
</comment>
<feature type="transmembrane region" description="Helical" evidence="13">
    <location>
        <begin position="427"/>
        <end position="446"/>
    </location>
</feature>
<evidence type="ECO:0000256" key="12">
    <source>
        <dbReference type="ARBA" id="ARBA00023136"/>
    </source>
</evidence>
<keyword evidence="15" id="KW-0406">Ion transport</keyword>
<dbReference type="OrthoDB" id="9806130at2"/>
<evidence type="ECO:0000256" key="11">
    <source>
        <dbReference type="ARBA" id="ARBA00023012"/>
    </source>
</evidence>
<dbReference type="Gene3D" id="1.20.120.620">
    <property type="entry name" value="Backbone structure of the membrane domain of e. Coli histidine kinase receptor kdpd"/>
    <property type="match status" value="1"/>
</dbReference>
<accession>A0A0W0VFE8</accession>
<dbReference type="Pfam" id="PF13492">
    <property type="entry name" value="GAF_3"/>
    <property type="match status" value="1"/>
</dbReference>
<organism evidence="15 16">
    <name type="scientific">Legionella jordanis</name>
    <dbReference type="NCBI Taxonomy" id="456"/>
    <lineage>
        <taxon>Bacteria</taxon>
        <taxon>Pseudomonadati</taxon>
        <taxon>Pseudomonadota</taxon>
        <taxon>Gammaproteobacteria</taxon>
        <taxon>Legionellales</taxon>
        <taxon>Legionellaceae</taxon>
        <taxon>Legionella</taxon>
    </lineage>
</organism>
<keyword evidence="7" id="KW-0547">Nucleotide-binding</keyword>
<dbReference type="CDD" id="cd00082">
    <property type="entry name" value="HisKA"/>
    <property type="match status" value="1"/>
</dbReference>
<proteinExistence type="predicted"/>
<evidence type="ECO:0000256" key="9">
    <source>
        <dbReference type="ARBA" id="ARBA00022840"/>
    </source>
</evidence>
<dbReference type="InterPro" id="IPR003018">
    <property type="entry name" value="GAF"/>
</dbReference>
<feature type="transmembrane region" description="Helical" evidence="13">
    <location>
        <begin position="453"/>
        <end position="477"/>
    </location>
</feature>
<dbReference type="Gene3D" id="1.10.287.130">
    <property type="match status" value="1"/>
</dbReference>
<dbReference type="PROSITE" id="PS50109">
    <property type="entry name" value="HIS_KIN"/>
    <property type="match status" value="1"/>
</dbReference>
<evidence type="ECO:0000256" key="4">
    <source>
        <dbReference type="ARBA" id="ARBA00022553"/>
    </source>
</evidence>
<evidence type="ECO:0000256" key="3">
    <source>
        <dbReference type="ARBA" id="ARBA00012438"/>
    </source>
</evidence>
<keyword evidence="8 15" id="KW-0418">Kinase</keyword>
<dbReference type="RefSeq" id="WP_058472043.1">
    <property type="nucleotide sequence ID" value="NZ_CAAAIC010000006.1"/>
</dbReference>
<keyword evidence="4" id="KW-0597">Phosphoprotein</keyword>
<dbReference type="EMBL" id="LNYJ01000011">
    <property type="protein sequence ID" value="KTD18377.1"/>
    <property type="molecule type" value="Genomic_DNA"/>
</dbReference>
<dbReference type="GO" id="GO:0034220">
    <property type="term" value="P:monoatomic ion transmembrane transport"/>
    <property type="evidence" value="ECO:0007669"/>
    <property type="project" value="UniProtKB-KW"/>
</dbReference>
<keyword evidence="15" id="KW-0813">Transport</keyword>
<keyword evidence="11" id="KW-0902">Two-component regulatory system</keyword>
<dbReference type="STRING" id="456.Ljor_2683"/>
<dbReference type="InterPro" id="IPR003661">
    <property type="entry name" value="HisK_dim/P_dom"/>
</dbReference>
<gene>
    <name evidence="15" type="ORF">Ljor_2683</name>
</gene>
<keyword evidence="5 15" id="KW-0808">Transferase</keyword>
<evidence type="ECO:0000256" key="6">
    <source>
        <dbReference type="ARBA" id="ARBA00022692"/>
    </source>
</evidence>
<dbReference type="GO" id="GO:0005524">
    <property type="term" value="F:ATP binding"/>
    <property type="evidence" value="ECO:0007669"/>
    <property type="project" value="UniProtKB-KW"/>
</dbReference>
<evidence type="ECO:0000256" key="8">
    <source>
        <dbReference type="ARBA" id="ARBA00022777"/>
    </source>
</evidence>
<keyword evidence="15" id="KW-0407">Ion channel</keyword>
<keyword evidence="10 13" id="KW-1133">Transmembrane helix</keyword>
<feature type="transmembrane region" description="Helical" evidence="13">
    <location>
        <begin position="403"/>
        <end position="421"/>
    </location>
</feature>
<dbReference type="FunFam" id="3.40.50.300:FF:000483">
    <property type="entry name" value="Sensor histidine kinase KdpD"/>
    <property type="match status" value="1"/>
</dbReference>
<dbReference type="InterPro" id="IPR025201">
    <property type="entry name" value="KdpD_TM"/>
</dbReference>
<dbReference type="Pfam" id="PF02518">
    <property type="entry name" value="HATPase_c"/>
    <property type="match status" value="1"/>
</dbReference>
<evidence type="ECO:0000313" key="15">
    <source>
        <dbReference type="EMBL" id="KTD18377.1"/>
    </source>
</evidence>
<keyword evidence="9" id="KW-0067">ATP-binding</keyword>
<dbReference type="Gene3D" id="3.30.565.10">
    <property type="entry name" value="Histidine kinase-like ATPase, C-terminal domain"/>
    <property type="match status" value="1"/>
</dbReference>
<dbReference type="Pfam" id="PF02702">
    <property type="entry name" value="KdpD"/>
    <property type="match status" value="1"/>
</dbReference>
<dbReference type="SUPFAM" id="SSF47384">
    <property type="entry name" value="Homodimeric domain of signal transducing histidine kinase"/>
    <property type="match status" value="1"/>
</dbReference>
<dbReference type="InterPro" id="IPR029016">
    <property type="entry name" value="GAF-like_dom_sf"/>
</dbReference>
<dbReference type="PANTHER" id="PTHR45569">
    <property type="entry name" value="SENSOR PROTEIN KDPD"/>
    <property type="match status" value="1"/>
</dbReference>
<evidence type="ECO:0000256" key="5">
    <source>
        <dbReference type="ARBA" id="ARBA00022679"/>
    </source>
</evidence>
<evidence type="ECO:0000256" key="2">
    <source>
        <dbReference type="ARBA" id="ARBA00004141"/>
    </source>
</evidence>
<feature type="transmembrane region" description="Helical" evidence="13">
    <location>
        <begin position="483"/>
        <end position="503"/>
    </location>
</feature>
<protein>
    <recommendedName>
        <fullName evidence="3">histidine kinase</fullName>
        <ecNumber evidence="3">2.7.13.3</ecNumber>
    </recommendedName>
</protein>
<comment type="subcellular location">
    <subcellularLocation>
        <location evidence="2">Membrane</location>
        <topology evidence="2">Multi-pass membrane protein</topology>
    </subcellularLocation>
</comment>
<dbReference type="AlphaFoldDB" id="A0A0W0VFE8"/>
<keyword evidence="6 13" id="KW-0812">Transmembrane</keyword>
<evidence type="ECO:0000256" key="1">
    <source>
        <dbReference type="ARBA" id="ARBA00000085"/>
    </source>
</evidence>
<dbReference type="GO" id="GO:0005737">
    <property type="term" value="C:cytoplasm"/>
    <property type="evidence" value="ECO:0007669"/>
    <property type="project" value="UniProtKB-ARBA"/>
</dbReference>